<dbReference type="Pfam" id="PF24883">
    <property type="entry name" value="NPHP3_N"/>
    <property type="match status" value="1"/>
</dbReference>
<accession>A0ABQ6WYU1</accession>
<dbReference type="PANTHER" id="PTHR46082:SF11">
    <property type="entry name" value="AAA+ ATPASE DOMAIN-CONTAINING PROTEIN-RELATED"/>
    <property type="match status" value="1"/>
</dbReference>
<proteinExistence type="predicted"/>
<dbReference type="EMBL" id="ML735696">
    <property type="protein sequence ID" value="KAE8422195.1"/>
    <property type="molecule type" value="Genomic_DNA"/>
</dbReference>
<dbReference type="Gene3D" id="3.40.50.1580">
    <property type="entry name" value="Nucleoside phosphorylase domain"/>
    <property type="match status" value="2"/>
</dbReference>
<keyword evidence="4" id="KW-1185">Reference proteome</keyword>
<dbReference type="InterPro" id="IPR027417">
    <property type="entry name" value="P-loop_NTPase"/>
</dbReference>
<feature type="domain" description="Nephrocystin 3-like N-terminal" evidence="2">
    <location>
        <begin position="294"/>
        <end position="350"/>
    </location>
</feature>
<dbReference type="SUPFAM" id="SSF52540">
    <property type="entry name" value="P-loop containing nucleoside triphosphate hydrolases"/>
    <property type="match status" value="1"/>
</dbReference>
<dbReference type="Gene3D" id="3.40.50.300">
    <property type="entry name" value="P-loop containing nucleotide triphosphate hydrolases"/>
    <property type="match status" value="1"/>
</dbReference>
<name>A0ABQ6WYU1_9EURO</name>
<organism evidence="3 4">
    <name type="scientific">Aspergillus pseudocaelatus</name>
    <dbReference type="NCBI Taxonomy" id="1825620"/>
    <lineage>
        <taxon>Eukaryota</taxon>
        <taxon>Fungi</taxon>
        <taxon>Dikarya</taxon>
        <taxon>Ascomycota</taxon>
        <taxon>Pezizomycotina</taxon>
        <taxon>Eurotiomycetes</taxon>
        <taxon>Eurotiomycetidae</taxon>
        <taxon>Eurotiales</taxon>
        <taxon>Aspergillaceae</taxon>
        <taxon>Aspergillus</taxon>
        <taxon>Aspergillus subgen. Circumdati</taxon>
    </lineage>
</organism>
<protein>
    <submittedName>
        <fullName evidence="3">Nucleoside phosphorylase domain-containing protein</fullName>
    </submittedName>
</protein>
<dbReference type="Proteomes" id="UP000325395">
    <property type="component" value="Unassembled WGS sequence"/>
</dbReference>
<keyword evidence="1" id="KW-0677">Repeat</keyword>
<dbReference type="InterPro" id="IPR035994">
    <property type="entry name" value="Nucleoside_phosphorylase_sf"/>
</dbReference>
<dbReference type="InterPro" id="IPR056884">
    <property type="entry name" value="NPHP3-like_N"/>
</dbReference>
<evidence type="ECO:0000256" key="1">
    <source>
        <dbReference type="ARBA" id="ARBA00022737"/>
    </source>
</evidence>
<dbReference type="PANTHER" id="PTHR46082">
    <property type="entry name" value="ATP/GTP-BINDING PROTEIN-RELATED"/>
    <property type="match status" value="1"/>
</dbReference>
<evidence type="ECO:0000313" key="3">
    <source>
        <dbReference type="EMBL" id="KAE8422195.1"/>
    </source>
</evidence>
<evidence type="ECO:0000313" key="4">
    <source>
        <dbReference type="Proteomes" id="UP000325395"/>
    </source>
</evidence>
<sequence>MDYTHNDYTVAWVCALPLEMTAAKTILDKVHPSLPQPEADHNTYILGNIASNNVVVACLPSGVYGTTSAATVLAYMLSTFRSLRFGIPTPASGGVIQYDYGKTLRDGRLHRTGSLNKPPQCLLTAVSHIRSDFMMRDSIIRKNIIEVLGKQQKANKQSSKPNHDCLFDPSYDHVGNGKIADCSLCDQFQQVLRTERDADEPGIHYGLIASGNQAAGLMDQLPCLIIRGICDYCDSHKNKEWQGYAALTAAVYTAALLATEFTAEETACLQNLFNTDPADDKSALRRRKGERAPGTCNWILEADELKNWLRPYEGSEEGSNVLWLYGNPGTGKSTMAITLTEELPQKASQKENVFRSFDALWSVFMRMSKDPDIKGVYGIIDALDECDYAPKQ</sequence>
<gene>
    <name evidence="3" type="ORF">BDV36DRAFT_280209</name>
</gene>
<dbReference type="InterPro" id="IPR053137">
    <property type="entry name" value="NLR-like"/>
</dbReference>
<reference evidence="3 4" key="1">
    <citation type="submission" date="2019-04" db="EMBL/GenBank/DDBJ databases">
        <authorList>
            <consortium name="DOE Joint Genome Institute"/>
            <person name="Mondo S."/>
            <person name="Kjaerbolling I."/>
            <person name="Vesth T."/>
            <person name="Frisvad J.C."/>
            <person name="Nybo J.L."/>
            <person name="Theobald S."/>
            <person name="Kildgaard S."/>
            <person name="Isbrandt T."/>
            <person name="Kuo A."/>
            <person name="Sato A."/>
            <person name="Lyhne E.K."/>
            <person name="Kogle M.E."/>
            <person name="Wiebenga A."/>
            <person name="Kun R.S."/>
            <person name="Lubbers R.J."/>
            <person name="Makela M.R."/>
            <person name="Barry K."/>
            <person name="Chovatia M."/>
            <person name="Clum A."/>
            <person name="Daum C."/>
            <person name="Haridas S."/>
            <person name="He G."/>
            <person name="LaButti K."/>
            <person name="Lipzen A."/>
            <person name="Riley R."/>
            <person name="Salamov A."/>
            <person name="Simmons B.A."/>
            <person name="Magnuson J.K."/>
            <person name="Henrissat B."/>
            <person name="Mortensen U.H."/>
            <person name="Larsen T.O."/>
            <person name="Devries R.P."/>
            <person name="Grigoriev I.V."/>
            <person name="Machida M."/>
            <person name="Baker S.E."/>
            <person name="Andersen M.R."/>
            <person name="Cantor M.N."/>
            <person name="Hua S.X."/>
        </authorList>
    </citation>
    <scope>NUCLEOTIDE SEQUENCE [LARGE SCALE GENOMIC DNA]</scope>
    <source>
        <strain evidence="3 4">CBS 117616</strain>
    </source>
</reference>
<dbReference type="SUPFAM" id="SSF53167">
    <property type="entry name" value="Purine and uridine phosphorylases"/>
    <property type="match status" value="1"/>
</dbReference>
<evidence type="ECO:0000259" key="2">
    <source>
        <dbReference type="Pfam" id="PF24883"/>
    </source>
</evidence>